<evidence type="ECO:0000313" key="11">
    <source>
        <dbReference type="Proteomes" id="UP000694559"/>
    </source>
</evidence>
<keyword evidence="8" id="KW-0472">Membrane</keyword>
<keyword evidence="5" id="KW-0677">Repeat</keyword>
<dbReference type="Proteomes" id="UP000694559">
    <property type="component" value="Unplaced"/>
</dbReference>
<reference evidence="10" key="2">
    <citation type="submission" date="2025-09" db="UniProtKB">
        <authorList>
            <consortium name="Ensembl"/>
        </authorList>
    </citation>
    <scope>IDENTIFICATION</scope>
</reference>
<dbReference type="Ensembl" id="ENSNNAT00000003464.1">
    <property type="protein sequence ID" value="ENSNNAP00000003305.1"/>
    <property type="gene ID" value="ENSNNAG00000002265.1"/>
</dbReference>
<name>A0A8C6VBS8_NAJNA</name>
<dbReference type="AlphaFoldDB" id="A0A8C6VBS8"/>
<feature type="domain" description="Thrombospondin-like N-terminal" evidence="9">
    <location>
        <begin position="95"/>
        <end position="249"/>
    </location>
</feature>
<dbReference type="Gene3D" id="2.60.120.200">
    <property type="match status" value="1"/>
</dbReference>
<keyword evidence="8" id="KW-1133">Transmembrane helix</keyword>
<comment type="subcellular location">
    <subcellularLocation>
        <location evidence="1">Secreted</location>
        <location evidence="1">Extracellular space</location>
        <location evidence="1">Extracellular matrix</location>
    </subcellularLocation>
</comment>
<keyword evidence="6" id="KW-0176">Collagen</keyword>
<keyword evidence="8" id="KW-0812">Transmembrane</keyword>
<dbReference type="FunFam" id="2.60.120.200:FF:000085">
    <property type="entry name" value="collagen alpha-1(XXVII) chain isoform X1"/>
    <property type="match status" value="1"/>
</dbReference>
<evidence type="ECO:0000256" key="7">
    <source>
        <dbReference type="ARBA" id="ARBA00023180"/>
    </source>
</evidence>
<evidence type="ECO:0000256" key="8">
    <source>
        <dbReference type="SAM" id="Phobius"/>
    </source>
</evidence>
<evidence type="ECO:0000313" key="10">
    <source>
        <dbReference type="Ensembl" id="ENSNNAP00000003305.1"/>
    </source>
</evidence>
<keyword evidence="7" id="KW-0325">Glycoprotein</keyword>
<evidence type="ECO:0000256" key="5">
    <source>
        <dbReference type="ARBA" id="ARBA00022737"/>
    </source>
</evidence>
<accession>A0A8C6VBS8</accession>
<reference evidence="10" key="1">
    <citation type="submission" date="2025-08" db="UniProtKB">
        <authorList>
            <consortium name="Ensembl"/>
        </authorList>
    </citation>
    <scope>IDENTIFICATION</scope>
</reference>
<evidence type="ECO:0000256" key="1">
    <source>
        <dbReference type="ARBA" id="ARBA00004498"/>
    </source>
</evidence>
<evidence type="ECO:0000256" key="6">
    <source>
        <dbReference type="ARBA" id="ARBA00023119"/>
    </source>
</evidence>
<dbReference type="GeneTree" id="ENSGT00940000163583"/>
<dbReference type="OrthoDB" id="8939548at2759"/>
<evidence type="ECO:0000256" key="3">
    <source>
        <dbReference type="ARBA" id="ARBA00022530"/>
    </source>
</evidence>
<dbReference type="SMART" id="SM00210">
    <property type="entry name" value="TSPN"/>
    <property type="match status" value="1"/>
</dbReference>
<evidence type="ECO:0000256" key="2">
    <source>
        <dbReference type="ARBA" id="ARBA00022525"/>
    </source>
</evidence>
<sequence>MSYVGGNQACCRPACDRFAFYRTVSFSDIEVKLVQQFAKIAINCMSEFKQASFFLSPFLSFPGIDVLHHLGLSGQTMHHPTTGPLIRLSHASSPQGIHLTAFGVLLSTQTAIEVPISQVGVSALGSNFAILISLRSYKVNNAFLFSIRNKNRLQFGVQLLPRKIMVHTGGKHSVYFDYRVHDEQWHTFAIDVTEKSVSLYTQCGRKHFSKEILSKVQFDSHSLFTLGRMNFQSVNFEGVLCQLDIIPSAQALTNYCKYVKLQCRQADTYRSHTISPSEEDSSKLLDEVTQTLRKRKGTLNLHVSKSALVKDPQELMETASSLTPLYLGNITALSEPNDQQIVNVSKEHQHYVSKRKGDSLPLTKLTLNYTDSMTENMKRKMNSNLLFSIKPNAKHMMKNTSKPYLYELMDMHRFLNTTLHEDFHSEPLINRFSSWDEHTVQTHEIYNAEGNYEFDADYYDYDYEEWERLLDMENLKGPKGDPGQVVSGFHLWYLIKYKNSQATLQGFTKVIIMQEFPVISVFYANGGNMRNNLGFWYFITMDILLFLVIQAMVFFLNYIYMLPFSRDSGLTYNFGAQPNALSNSLPSIVYACLLLSGIFTKSAYCPQQSWVLNLPTPRGWKAESTLSLVGFEPTAVVGSWILRASI</sequence>
<dbReference type="OMA" id="ANCGGVQ"/>
<proteinExistence type="predicted"/>
<dbReference type="GO" id="GO:0005581">
    <property type="term" value="C:collagen trimer"/>
    <property type="evidence" value="ECO:0007669"/>
    <property type="project" value="UniProtKB-KW"/>
</dbReference>
<keyword evidence="3" id="KW-0272">Extracellular matrix</keyword>
<feature type="transmembrane region" description="Helical" evidence="8">
    <location>
        <begin position="536"/>
        <end position="560"/>
    </location>
</feature>
<dbReference type="InterPro" id="IPR048287">
    <property type="entry name" value="TSPN-like_N"/>
</dbReference>
<dbReference type="SUPFAM" id="SSF49899">
    <property type="entry name" value="Concanavalin A-like lectins/glucanases"/>
    <property type="match status" value="1"/>
</dbReference>
<evidence type="ECO:0000259" key="9">
    <source>
        <dbReference type="SMART" id="SM00210"/>
    </source>
</evidence>
<protein>
    <recommendedName>
        <fullName evidence="9">Thrombospondin-like N-terminal domain-containing protein</fullName>
    </recommendedName>
</protein>
<keyword evidence="4" id="KW-0732">Signal</keyword>
<keyword evidence="11" id="KW-1185">Reference proteome</keyword>
<evidence type="ECO:0000256" key="4">
    <source>
        <dbReference type="ARBA" id="ARBA00022729"/>
    </source>
</evidence>
<keyword evidence="2" id="KW-0964">Secreted</keyword>
<dbReference type="InterPro" id="IPR013320">
    <property type="entry name" value="ConA-like_dom_sf"/>
</dbReference>
<organism evidence="10 11">
    <name type="scientific">Naja naja</name>
    <name type="common">Indian cobra</name>
    <dbReference type="NCBI Taxonomy" id="35670"/>
    <lineage>
        <taxon>Eukaryota</taxon>
        <taxon>Metazoa</taxon>
        <taxon>Chordata</taxon>
        <taxon>Craniata</taxon>
        <taxon>Vertebrata</taxon>
        <taxon>Euteleostomi</taxon>
        <taxon>Lepidosauria</taxon>
        <taxon>Squamata</taxon>
        <taxon>Bifurcata</taxon>
        <taxon>Unidentata</taxon>
        <taxon>Episquamata</taxon>
        <taxon>Toxicofera</taxon>
        <taxon>Serpentes</taxon>
        <taxon>Colubroidea</taxon>
        <taxon>Elapidae</taxon>
        <taxon>Elapinae</taxon>
        <taxon>Naja</taxon>
    </lineage>
</organism>